<evidence type="ECO:0000313" key="5">
    <source>
        <dbReference type="EMBL" id="SKC06046.1"/>
    </source>
</evidence>
<accession>A0A1T5GCC1</accession>
<keyword evidence="6" id="KW-1185">Reference proteome</keyword>
<dbReference type="GO" id="GO:0007160">
    <property type="term" value="P:cell-matrix adhesion"/>
    <property type="evidence" value="ECO:0007669"/>
    <property type="project" value="TreeGrafter"/>
</dbReference>
<evidence type="ECO:0000256" key="1">
    <source>
        <dbReference type="ARBA" id="ARBA00022729"/>
    </source>
</evidence>
<dbReference type="Pfam" id="PF01839">
    <property type="entry name" value="FG-GAP"/>
    <property type="match status" value="11"/>
</dbReference>
<dbReference type="RefSeq" id="WP_082216417.1">
    <property type="nucleotide sequence ID" value="NZ_FUZA01000005.1"/>
</dbReference>
<dbReference type="Proteomes" id="UP000190897">
    <property type="component" value="Unassembled WGS sequence"/>
</dbReference>
<feature type="domain" description="Secretion system C-terminal sorting" evidence="4">
    <location>
        <begin position="1289"/>
        <end position="1359"/>
    </location>
</feature>
<dbReference type="EMBL" id="FUZA01000005">
    <property type="protein sequence ID" value="SKC06046.1"/>
    <property type="molecule type" value="Genomic_DNA"/>
</dbReference>
<dbReference type="PANTHER" id="PTHR23220">
    <property type="entry name" value="INTEGRIN ALPHA"/>
    <property type="match status" value="1"/>
</dbReference>
<protein>
    <submittedName>
        <fullName evidence="5">Por secretion system C-terminal sorting domain-containing protein</fullName>
    </submittedName>
</protein>
<sequence>MKQHYRKGSYIILFILLAATYVAKMHKFPSIKSIPDNPASVKSEISNDQSAPVHDTTMASIQQSLAVREYNISFDSEKNTLQSPNRRQGLRAFYGPGLLTIKNRVDSAGHNFSLKLVNEGIFADGLKILSAQSDATLENGDNKLQIKHKGFTEEFINNEEGVRQNFIIDSAPADTKELQVRLSAQGLNVTDFGNNELHFYANNKQGKLTNSLIYKDIKCWDADGDTLLATMRYENGLIALSVNVQNATYPITIDPIVVNGNPANANAIVVGNQAGAQAGYAVSSAGDVNGDGYSDVIVGAPFFDKGESNEGIAFVYHGSASGIAPNPAIILEGNQIEAQFGTSAASAGDINKDGFSDIIIGAPFYNKGESKEGVAMIYYGSASGISNNKTILEGNQPNAKFGRAVEGLGDVNGDGFSDVIVGAPLYDKGQTDEGAAFIYHGSAAGINLLANNILEGNQEKSQYGYVSTAAGDVNGDGYNDVLVGAYAYDKGHDNEGAVFVHLGSAIGVGNNASVVLEGNQINAQYGWSATTAGDVNGDGYSDILVGSYLYDFGQTNEGAVFVYHGSAQGIKASAALRLESNQAEAKQGISVACAGDVNGDGYSDVMIGVWQYDKGEGNEGTVVIHHGSPNGLISSPASTLESNQADAGFGWSVKSAGDVNGDGYSDVIAGANTYDKGQADEGAAFVWLGMAKGENANSLQFQGYQDDCLFGMSVATAGDVNADSFSDIIVGAPSFDVQGRQVGAAYIYYGSIQGINLNTPTKIENVPGSGDLGGSVASAGDVNGDGYDDIIIGDINYEQNFDPKKGVVTFGGAALIYYGSSQGISINNSSILKFTDNETNGRYGSSVASAGDLNGDGYDDVVVGDPYYDKQFDEGAVFVYYGSAQGVNANAAMVFEGNQSWEQLGISVASAGDINSDGFDEIIVGAPDYSNGQDMEGAAFLFYGSALGVNKVPTILESNSAGAFFGQSVSGAGDVNGDGFVDIAVGSPLFMISALNQGATFVYYGSQNGINNNSSKTILEIGQTAHFGSSVSEAGDFNGDGYADIIVGAIYYPPLDRGAAFVFLGSSTGISLLNPIKFDGNLDYSQTGSSVAGAGDVNGDGYSDVLVGSPYFQDLVSVYKGNNGKGLQNNLRLYNSNLTTPINLSQKAKNDFGAGLYAKSFLGKNKGKLVWETKAMGQAFSKGANNVITNSTMLTGSQNVYASLGLTGTELKCIIAKQGPSTKVRVRVKYDPALALTGQIYSPWRYLPAYLLGNSIAPTPEDVVDDMSETVKRKAEESMAVKEGETIYVYPNPAFDKLILKTEGADRIKSVQLLTVDGRSVYRSSGPVSEIDVRNFSAGKYILLITHGDGSNSSRKVVIEK</sequence>
<dbReference type="PRINTS" id="PR01185">
    <property type="entry name" value="INTEGRINA"/>
</dbReference>
<dbReference type="Pfam" id="PF18962">
    <property type="entry name" value="Por_Secre_tail"/>
    <property type="match status" value="1"/>
</dbReference>
<dbReference type="GO" id="GO:0009897">
    <property type="term" value="C:external side of plasma membrane"/>
    <property type="evidence" value="ECO:0007669"/>
    <property type="project" value="TreeGrafter"/>
</dbReference>
<evidence type="ECO:0000256" key="3">
    <source>
        <dbReference type="ARBA" id="ARBA00023180"/>
    </source>
</evidence>
<dbReference type="PANTHER" id="PTHR23220:SF122">
    <property type="entry name" value="INTEGRIN ALPHA-PS1"/>
    <property type="match status" value="1"/>
</dbReference>
<evidence type="ECO:0000259" key="4">
    <source>
        <dbReference type="Pfam" id="PF18962"/>
    </source>
</evidence>
<evidence type="ECO:0000256" key="2">
    <source>
        <dbReference type="ARBA" id="ARBA00022737"/>
    </source>
</evidence>
<dbReference type="STRING" id="651661.SAMN05660293_03923"/>
<keyword evidence="2" id="KW-0677">Repeat</keyword>
<dbReference type="SMART" id="SM00191">
    <property type="entry name" value="Int_alpha"/>
    <property type="match status" value="14"/>
</dbReference>
<dbReference type="Pfam" id="PF13517">
    <property type="entry name" value="FG-GAP_3"/>
    <property type="match status" value="1"/>
</dbReference>
<dbReference type="InterPro" id="IPR028994">
    <property type="entry name" value="Integrin_alpha_N"/>
</dbReference>
<dbReference type="InterPro" id="IPR013519">
    <property type="entry name" value="Int_alpha_beta-p"/>
</dbReference>
<dbReference type="GO" id="GO:0033627">
    <property type="term" value="P:cell adhesion mediated by integrin"/>
    <property type="evidence" value="ECO:0007669"/>
    <property type="project" value="TreeGrafter"/>
</dbReference>
<dbReference type="InterPro" id="IPR013517">
    <property type="entry name" value="FG-GAP"/>
</dbReference>
<reference evidence="6" key="1">
    <citation type="submission" date="2017-02" db="EMBL/GenBank/DDBJ databases">
        <authorList>
            <person name="Varghese N."/>
            <person name="Submissions S."/>
        </authorList>
    </citation>
    <scope>NUCLEOTIDE SEQUENCE [LARGE SCALE GENOMIC DNA]</scope>
    <source>
        <strain evidence="6">DSM 22270</strain>
    </source>
</reference>
<dbReference type="Gene3D" id="2.130.10.130">
    <property type="entry name" value="Integrin alpha, N-terminal"/>
    <property type="match status" value="6"/>
</dbReference>
<organism evidence="5 6">
    <name type="scientific">Dyadobacter psychrophilus</name>
    <dbReference type="NCBI Taxonomy" id="651661"/>
    <lineage>
        <taxon>Bacteria</taxon>
        <taxon>Pseudomonadati</taxon>
        <taxon>Bacteroidota</taxon>
        <taxon>Cytophagia</taxon>
        <taxon>Cytophagales</taxon>
        <taxon>Spirosomataceae</taxon>
        <taxon>Dyadobacter</taxon>
    </lineage>
</organism>
<keyword evidence="3" id="KW-0325">Glycoprotein</keyword>
<dbReference type="SUPFAM" id="SSF69318">
    <property type="entry name" value="Integrin alpha N-terminal domain"/>
    <property type="match status" value="5"/>
</dbReference>
<dbReference type="GO" id="GO:0007229">
    <property type="term" value="P:integrin-mediated signaling pathway"/>
    <property type="evidence" value="ECO:0007669"/>
    <property type="project" value="TreeGrafter"/>
</dbReference>
<dbReference type="InterPro" id="IPR000413">
    <property type="entry name" value="Integrin_alpha"/>
</dbReference>
<dbReference type="GO" id="GO:0008305">
    <property type="term" value="C:integrin complex"/>
    <property type="evidence" value="ECO:0007669"/>
    <property type="project" value="InterPro"/>
</dbReference>
<evidence type="ECO:0000313" key="6">
    <source>
        <dbReference type="Proteomes" id="UP000190897"/>
    </source>
</evidence>
<dbReference type="GO" id="GO:0098609">
    <property type="term" value="P:cell-cell adhesion"/>
    <property type="evidence" value="ECO:0007669"/>
    <property type="project" value="TreeGrafter"/>
</dbReference>
<dbReference type="GO" id="GO:0005178">
    <property type="term" value="F:integrin binding"/>
    <property type="evidence" value="ECO:0007669"/>
    <property type="project" value="TreeGrafter"/>
</dbReference>
<dbReference type="InterPro" id="IPR026444">
    <property type="entry name" value="Secre_tail"/>
</dbReference>
<dbReference type="NCBIfam" id="TIGR04183">
    <property type="entry name" value="Por_Secre_tail"/>
    <property type="match status" value="1"/>
</dbReference>
<dbReference type="PROSITE" id="PS51470">
    <property type="entry name" value="FG_GAP"/>
    <property type="match status" value="13"/>
</dbReference>
<gene>
    <name evidence="5" type="ORF">SAMN05660293_03923</name>
</gene>
<keyword evidence="1" id="KW-0732">Signal</keyword>
<name>A0A1T5GCC1_9BACT</name>
<proteinExistence type="predicted"/>